<dbReference type="Pfam" id="PF03360">
    <property type="entry name" value="Glyco_transf_43"/>
    <property type="match status" value="1"/>
</dbReference>
<evidence type="ECO:0000256" key="12">
    <source>
        <dbReference type="ARBA" id="ARBA00023211"/>
    </source>
</evidence>
<dbReference type="InterPro" id="IPR029044">
    <property type="entry name" value="Nucleotide-diphossugar_trans"/>
</dbReference>
<dbReference type="GO" id="GO:0050650">
    <property type="term" value="P:chondroitin sulfate proteoglycan biosynthetic process"/>
    <property type="evidence" value="ECO:0007669"/>
    <property type="project" value="TreeGrafter"/>
</dbReference>
<dbReference type="GO" id="GO:0015018">
    <property type="term" value="F:galactosylgalactosylxylosylprotein 3-beta-glucuronosyltransferase activity"/>
    <property type="evidence" value="ECO:0007669"/>
    <property type="project" value="UniProtKB-UniRule"/>
</dbReference>
<evidence type="ECO:0000256" key="16">
    <source>
        <dbReference type="PIRSR" id="PIRSR605027-3"/>
    </source>
</evidence>
<keyword evidence="21" id="KW-1185">Reference proteome</keyword>
<comment type="cofactor">
    <cofactor evidence="1 16 18">
        <name>Mn(2+)</name>
        <dbReference type="ChEBI" id="CHEBI:29035"/>
    </cofactor>
</comment>
<dbReference type="PANTHER" id="PTHR10896:SF65">
    <property type="entry name" value="GALACTOSYLGALACTOSYLXYLOSYLPROTEIN 3-BETA-GLUCURONOSYLTRANSFERASE 3"/>
    <property type="match status" value="1"/>
</dbReference>
<protein>
    <recommendedName>
        <fullName evidence="3 18">Galactosylgalactosylxylosylprotein 3-beta-glucuronosyltransferase</fullName>
        <ecNumber evidence="3 18">2.4.1.135</ecNumber>
    </recommendedName>
</protein>
<dbReference type="GO" id="GO:0005975">
    <property type="term" value="P:carbohydrate metabolic process"/>
    <property type="evidence" value="ECO:0007669"/>
    <property type="project" value="TreeGrafter"/>
</dbReference>
<evidence type="ECO:0000313" key="21">
    <source>
        <dbReference type="Proteomes" id="UP001186944"/>
    </source>
</evidence>
<evidence type="ECO:0000256" key="10">
    <source>
        <dbReference type="ARBA" id="ARBA00023136"/>
    </source>
</evidence>
<feature type="active site" description="Proton donor/acceptor" evidence="15">
    <location>
        <position position="259"/>
    </location>
</feature>
<evidence type="ECO:0000256" key="11">
    <source>
        <dbReference type="ARBA" id="ARBA00023180"/>
    </source>
</evidence>
<evidence type="ECO:0000256" key="5">
    <source>
        <dbReference type="ARBA" id="ARBA00022692"/>
    </source>
</evidence>
<comment type="pathway">
    <text evidence="18">Protein modification; protein glycosylation.</text>
</comment>
<keyword evidence="5" id="KW-0812">Transmembrane</keyword>
<proteinExistence type="inferred from homology"/>
<evidence type="ECO:0000256" key="1">
    <source>
        <dbReference type="ARBA" id="ARBA00001936"/>
    </source>
</evidence>
<dbReference type="GO" id="GO:0046872">
    <property type="term" value="F:metal ion binding"/>
    <property type="evidence" value="ECO:0007669"/>
    <property type="project" value="UniProtKB-KW"/>
</dbReference>
<dbReference type="AlphaFoldDB" id="A0AA89C2Q2"/>
<sequence length="315" mass="37049">CIESEENLIRDKQIDWYREQLREKRKELDEASYKLGDYEEKLQQCYHQLPPKEDHPQQNLPMIYLITPTHSRLEQKADLTRLYQTLLHVKNIHWILIEDSDKKTNLVKNFISGCRIPYTHLNVQTPPQLKLKSSDPKWLKPRGVLQRNAGLTWIRTALNPSKNNGSVVYFMDDDNTYSIELFEEMRYTNKVSVWPVALVGDLRYESPKVENKTVVGWFTYYKPDRPFAMDMAGFAVNMRLFFENPSAWFSNNVQRGYQESTILQQLKVSLADLEPKADDCTRVLVWHTRTEKTKIRSEAKMKARYGRGSDPNVEV</sequence>
<accession>A0AA89C2Q2</accession>
<keyword evidence="12 16" id="KW-0464">Manganese</keyword>
<organism evidence="20 21">
    <name type="scientific">Pinctada imbricata</name>
    <name type="common">Atlantic pearl-oyster</name>
    <name type="synonym">Pinctada martensii</name>
    <dbReference type="NCBI Taxonomy" id="66713"/>
    <lineage>
        <taxon>Eukaryota</taxon>
        <taxon>Metazoa</taxon>
        <taxon>Spiralia</taxon>
        <taxon>Lophotrochozoa</taxon>
        <taxon>Mollusca</taxon>
        <taxon>Bivalvia</taxon>
        <taxon>Autobranchia</taxon>
        <taxon>Pteriomorphia</taxon>
        <taxon>Pterioida</taxon>
        <taxon>Pterioidea</taxon>
        <taxon>Pteriidae</taxon>
        <taxon>Pinctada</taxon>
    </lineage>
</organism>
<dbReference type="Gene3D" id="3.90.550.10">
    <property type="entry name" value="Spore Coat Polysaccharide Biosynthesis Protein SpsA, Chain A"/>
    <property type="match status" value="1"/>
</dbReference>
<dbReference type="InterPro" id="IPR005027">
    <property type="entry name" value="Glyco_trans_43"/>
</dbReference>
<keyword evidence="11" id="KW-0325">Glycoprotein</keyword>
<evidence type="ECO:0000256" key="18">
    <source>
        <dbReference type="RuleBase" id="RU363127"/>
    </source>
</evidence>
<evidence type="ECO:0000256" key="13">
    <source>
        <dbReference type="ARBA" id="ARBA00047979"/>
    </source>
</evidence>
<dbReference type="EC" id="2.4.1.135" evidence="3 18"/>
<feature type="non-terminal residue" evidence="20">
    <location>
        <position position="1"/>
    </location>
</feature>
<keyword evidence="7 18" id="KW-0735">Signal-anchor</keyword>
<evidence type="ECO:0000256" key="17">
    <source>
        <dbReference type="PIRSR" id="PIRSR605027-4"/>
    </source>
</evidence>
<feature type="site" description="Interaction with galactose moiety of substrate glycoprotein" evidence="17">
    <location>
        <position position="205"/>
    </location>
</feature>
<keyword evidence="10" id="KW-0472">Membrane</keyword>
<dbReference type="FunFam" id="3.90.550.10:FF:000010">
    <property type="entry name" value="Galactosylgalactosylxylosylprotein 3-beta-glucuronosyltransferase"/>
    <property type="match status" value="1"/>
</dbReference>
<dbReference type="EMBL" id="VSWD01000009">
    <property type="protein sequence ID" value="KAK3092306.1"/>
    <property type="molecule type" value="Genomic_DNA"/>
</dbReference>
<keyword evidence="19" id="KW-0175">Coiled coil</keyword>
<evidence type="ECO:0000256" key="4">
    <source>
        <dbReference type="ARBA" id="ARBA00022679"/>
    </source>
</evidence>
<name>A0AA89C2Q2_PINIB</name>
<keyword evidence="6 16" id="KW-0479">Metal-binding</keyword>
<dbReference type="GO" id="GO:0000139">
    <property type="term" value="C:Golgi membrane"/>
    <property type="evidence" value="ECO:0007669"/>
    <property type="project" value="UniProtKB-SubCell"/>
</dbReference>
<evidence type="ECO:0000256" key="8">
    <source>
        <dbReference type="ARBA" id="ARBA00022989"/>
    </source>
</evidence>
<evidence type="ECO:0000256" key="15">
    <source>
        <dbReference type="PIRSR" id="PIRSR605027-1"/>
    </source>
</evidence>
<evidence type="ECO:0000256" key="9">
    <source>
        <dbReference type="ARBA" id="ARBA00023034"/>
    </source>
</evidence>
<dbReference type="Proteomes" id="UP001186944">
    <property type="component" value="Unassembled WGS sequence"/>
</dbReference>
<dbReference type="SUPFAM" id="SSF53448">
    <property type="entry name" value="Nucleotide-diphospho-sugar transferases"/>
    <property type="match status" value="1"/>
</dbReference>
<keyword evidence="9 18" id="KW-0333">Golgi apparatus</keyword>
<keyword evidence="8" id="KW-1133">Transmembrane helix</keyword>
<evidence type="ECO:0000256" key="6">
    <source>
        <dbReference type="ARBA" id="ARBA00022723"/>
    </source>
</evidence>
<gene>
    <name evidence="20" type="ORF">FSP39_001073</name>
</gene>
<dbReference type="CDD" id="cd00218">
    <property type="entry name" value="GlcAT-I"/>
    <property type="match status" value="1"/>
</dbReference>
<evidence type="ECO:0000256" key="2">
    <source>
        <dbReference type="ARBA" id="ARBA00007706"/>
    </source>
</evidence>
<evidence type="ECO:0000256" key="3">
    <source>
        <dbReference type="ARBA" id="ARBA00012641"/>
    </source>
</evidence>
<evidence type="ECO:0000313" key="20">
    <source>
        <dbReference type="EMBL" id="KAK3092306.1"/>
    </source>
</evidence>
<reference evidence="20" key="1">
    <citation type="submission" date="2019-08" db="EMBL/GenBank/DDBJ databases">
        <title>The improved chromosome-level genome for the pearl oyster Pinctada fucata martensii using PacBio sequencing and Hi-C.</title>
        <authorList>
            <person name="Zheng Z."/>
        </authorList>
    </citation>
    <scope>NUCLEOTIDE SEQUENCE</scope>
    <source>
        <strain evidence="20">ZZ-2019</strain>
        <tissue evidence="20">Adductor muscle</tissue>
    </source>
</reference>
<evidence type="ECO:0000256" key="14">
    <source>
        <dbReference type="ARBA" id="ARBA00060399"/>
    </source>
</evidence>
<comment type="catalytic activity">
    <reaction evidence="13 18">
        <text>3-O-(beta-D-galactosyl-(1-&gt;3)-beta-D-galactosyl-(1-&gt;4)-beta-D-xylosyl)-L-seryl-[protein] + UDP-alpha-D-glucuronate = 3-O-(beta-D-GlcA-(1-&gt;3)-beta-D-Gal-(1-&gt;3)-beta-D-Gal-(1-&gt;4)-beta-D-Xyl)-L-seryl-[protein] + UDP + H(+)</text>
        <dbReference type="Rhea" id="RHEA:24168"/>
        <dbReference type="Rhea" id="RHEA-COMP:12571"/>
        <dbReference type="Rhea" id="RHEA-COMP:12573"/>
        <dbReference type="ChEBI" id="CHEBI:15378"/>
        <dbReference type="ChEBI" id="CHEBI:58052"/>
        <dbReference type="ChEBI" id="CHEBI:58223"/>
        <dbReference type="ChEBI" id="CHEBI:132090"/>
        <dbReference type="ChEBI" id="CHEBI:132093"/>
        <dbReference type="EC" id="2.4.1.135"/>
    </reaction>
</comment>
<comment type="similarity">
    <text evidence="2 18">Belongs to the glycosyltransferase 43 family.</text>
</comment>
<evidence type="ECO:0000256" key="19">
    <source>
        <dbReference type="SAM" id="Coils"/>
    </source>
</evidence>
<comment type="subcellular location">
    <subcellularLocation>
        <location evidence="14">Endomembrane system</location>
        <topology evidence="14">Single-pass type II membrane protein</topology>
    </subcellularLocation>
    <subcellularLocation>
        <location evidence="18">Golgi apparatus membrane</location>
        <topology evidence="18">Single-pass type II membrane protein</topology>
    </subcellularLocation>
</comment>
<dbReference type="PANTHER" id="PTHR10896">
    <property type="entry name" value="GALACTOSYLGALACTOSYLXYLOSYLPROTEIN 3-BETA-GLUCURONOSYLTRANSFERASE BETA-1,3-GLUCURONYLTRANSFERASE"/>
    <property type="match status" value="1"/>
</dbReference>
<feature type="binding site" evidence="16">
    <location>
        <position position="174"/>
    </location>
    <ligand>
        <name>Mn(2+)</name>
        <dbReference type="ChEBI" id="CHEBI:29035"/>
    </ligand>
</feature>
<comment type="caution">
    <text evidence="20">The sequence shown here is derived from an EMBL/GenBank/DDBJ whole genome shotgun (WGS) entry which is preliminary data.</text>
</comment>
<evidence type="ECO:0000256" key="7">
    <source>
        <dbReference type="ARBA" id="ARBA00022968"/>
    </source>
</evidence>
<keyword evidence="4 18" id="KW-0808">Transferase</keyword>
<feature type="coiled-coil region" evidence="19">
    <location>
        <begin position="14"/>
        <end position="41"/>
    </location>
</feature>